<organism evidence="3 4">
    <name type="scientific">Glycomyces tritici</name>
    <dbReference type="NCBI Taxonomy" id="2665176"/>
    <lineage>
        <taxon>Bacteria</taxon>
        <taxon>Bacillati</taxon>
        <taxon>Actinomycetota</taxon>
        <taxon>Actinomycetes</taxon>
        <taxon>Glycomycetales</taxon>
        <taxon>Glycomycetaceae</taxon>
        <taxon>Glycomyces</taxon>
    </lineage>
</organism>
<evidence type="ECO:0000313" key="3">
    <source>
        <dbReference type="EMBL" id="MDN3239696.1"/>
    </source>
</evidence>
<dbReference type="Proteomes" id="UP001171902">
    <property type="component" value="Unassembled WGS sequence"/>
</dbReference>
<keyword evidence="4" id="KW-1185">Reference proteome</keyword>
<gene>
    <name evidence="3" type="ORF">QWI33_08170</name>
</gene>
<name>A0ABT7YM28_9ACTN</name>
<sequence>MKPGSRSQIAVHDRLRPHDLALFAVSLALIAALPWMLMSAGSEPVEYRDQRTGSQTTVPAWAGILWFVIPFLVWPSMKAWNLIRKPAAATLGPGGIRLYREVGGLYARDNGKKVNLGWDEVQRIVLWRKRTRWLWFIPGWTAQVGVEKPDDWYQVSRPEPTEQERKSRGHRNDGSPIRLGAMLSSRSVRLGPVAFKRLAEAVATYAPQVEIVDERVYGKREVIGPSRTAH</sequence>
<feature type="region of interest" description="Disordered" evidence="1">
    <location>
        <begin position="156"/>
        <end position="178"/>
    </location>
</feature>
<evidence type="ECO:0000256" key="2">
    <source>
        <dbReference type="SAM" id="Phobius"/>
    </source>
</evidence>
<protein>
    <recommendedName>
        <fullName evidence="5">PH domain-containing protein</fullName>
    </recommendedName>
</protein>
<comment type="caution">
    <text evidence="3">The sequence shown here is derived from an EMBL/GenBank/DDBJ whole genome shotgun (WGS) entry which is preliminary data.</text>
</comment>
<keyword evidence="2" id="KW-1133">Transmembrane helix</keyword>
<dbReference type="RefSeq" id="WP_289956634.1">
    <property type="nucleotide sequence ID" value="NZ_JAUEMJ010000002.1"/>
</dbReference>
<evidence type="ECO:0000256" key="1">
    <source>
        <dbReference type="SAM" id="MobiDB-lite"/>
    </source>
</evidence>
<reference evidence="3" key="1">
    <citation type="submission" date="2023-06" db="EMBL/GenBank/DDBJ databases">
        <title>Gycomyces niveus sp.nov., a novel actinomycete isolated from soil in Shouguang.</title>
        <authorList>
            <person name="Yang X."/>
            <person name="Zhao J."/>
        </authorList>
    </citation>
    <scope>NUCLEOTIDE SEQUENCE</scope>
    <source>
        <strain evidence="3">NEAU C2</strain>
    </source>
</reference>
<evidence type="ECO:0000313" key="4">
    <source>
        <dbReference type="Proteomes" id="UP001171902"/>
    </source>
</evidence>
<keyword evidence="2" id="KW-0472">Membrane</keyword>
<evidence type="ECO:0008006" key="5">
    <source>
        <dbReference type="Google" id="ProtNLM"/>
    </source>
</evidence>
<feature type="compositionally biased region" description="Basic and acidic residues" evidence="1">
    <location>
        <begin position="159"/>
        <end position="173"/>
    </location>
</feature>
<dbReference type="EMBL" id="JAUEMJ010000002">
    <property type="protein sequence ID" value="MDN3239696.1"/>
    <property type="molecule type" value="Genomic_DNA"/>
</dbReference>
<accession>A0ABT7YM28</accession>
<feature type="transmembrane region" description="Helical" evidence="2">
    <location>
        <begin position="20"/>
        <end position="38"/>
    </location>
</feature>
<proteinExistence type="predicted"/>
<keyword evidence="2" id="KW-0812">Transmembrane</keyword>
<feature type="transmembrane region" description="Helical" evidence="2">
    <location>
        <begin position="58"/>
        <end position="75"/>
    </location>
</feature>